<keyword evidence="3" id="KW-1185">Reference proteome</keyword>
<feature type="transmembrane region" description="Helical" evidence="1">
    <location>
        <begin position="438"/>
        <end position="456"/>
    </location>
</feature>
<keyword evidence="1" id="KW-0812">Transmembrane</keyword>
<dbReference type="PANTHER" id="PTHR37577:SF1">
    <property type="entry name" value="INTEGRAL MEMBRANE PROTEIN"/>
    <property type="match status" value="1"/>
</dbReference>
<accession>A0AAN6NTC7</accession>
<dbReference type="AlphaFoldDB" id="A0AAN6NTC7"/>
<sequence>MSSAFIRCWRDLDDEQGTRLYYNITIHEWNCADHLWICDSCPPLQADPDIAGIGVGRTIETGYTHMLTELQVFAAFMVDVFMTFVLGILFPVLASVQPRKSPAKNTTSMCADLHKRLGRFVANRIGEEHAVKWAKICYSMLVCLGDQQLATSIALLVATVKLHIDESLSVYHFNLLVQLVFFSSTAFTYTIISYRIWEQWDPTRENNDHRDEGASLAIAAESDPKPQQRAWGKRLRKGLPWAVPIVLILTLDVLLLYSGYASARAGPLNKKCPAICFRNVSAFSDAQSNQTDTAWWKTWVMNSWSHVLMSASIHYIQLALAHNWWLPTVPVWRNFGFKMKLTLPIFQCPACSSHGSSQTWRMIVVVQQVCIAASWYYAIVTRAVCDFVWAFTATAPGSLVWITVWFDYHCVFPLREWESEHHVQSANGAYVRDETSMGFGQVVPILLLILPVLQLVDSVSGT</sequence>
<comment type="caution">
    <text evidence="2">The sequence shown here is derived from an EMBL/GenBank/DDBJ whole genome shotgun (WGS) entry which is preliminary data.</text>
</comment>
<dbReference type="EMBL" id="MU859210">
    <property type="protein sequence ID" value="KAK3949527.1"/>
    <property type="molecule type" value="Genomic_DNA"/>
</dbReference>
<keyword evidence="1" id="KW-1133">Transmembrane helix</keyword>
<keyword evidence="1" id="KW-0472">Membrane</keyword>
<name>A0AAN6NTC7_9PEZI</name>
<feature type="transmembrane region" description="Helical" evidence="1">
    <location>
        <begin position="72"/>
        <end position="94"/>
    </location>
</feature>
<evidence type="ECO:0000313" key="3">
    <source>
        <dbReference type="Proteomes" id="UP001303222"/>
    </source>
</evidence>
<gene>
    <name evidence="2" type="ORF">QBC32DRAFT_348844</name>
</gene>
<dbReference type="PANTHER" id="PTHR37577">
    <property type="entry name" value="INTEGRAL MEMBRANE PROTEIN"/>
    <property type="match status" value="1"/>
</dbReference>
<reference evidence="2" key="1">
    <citation type="journal article" date="2023" name="Mol. Phylogenet. Evol.">
        <title>Genome-scale phylogeny and comparative genomics of the fungal order Sordariales.</title>
        <authorList>
            <person name="Hensen N."/>
            <person name="Bonometti L."/>
            <person name="Westerberg I."/>
            <person name="Brannstrom I.O."/>
            <person name="Guillou S."/>
            <person name="Cros-Aarteil S."/>
            <person name="Calhoun S."/>
            <person name="Haridas S."/>
            <person name="Kuo A."/>
            <person name="Mondo S."/>
            <person name="Pangilinan J."/>
            <person name="Riley R."/>
            <person name="LaButti K."/>
            <person name="Andreopoulos B."/>
            <person name="Lipzen A."/>
            <person name="Chen C."/>
            <person name="Yan M."/>
            <person name="Daum C."/>
            <person name="Ng V."/>
            <person name="Clum A."/>
            <person name="Steindorff A."/>
            <person name="Ohm R.A."/>
            <person name="Martin F."/>
            <person name="Silar P."/>
            <person name="Natvig D.O."/>
            <person name="Lalanne C."/>
            <person name="Gautier V."/>
            <person name="Ament-Velasquez S.L."/>
            <person name="Kruys A."/>
            <person name="Hutchinson M.I."/>
            <person name="Powell A.J."/>
            <person name="Barry K."/>
            <person name="Miller A.N."/>
            <person name="Grigoriev I.V."/>
            <person name="Debuchy R."/>
            <person name="Gladieux P."/>
            <person name="Hiltunen Thoren M."/>
            <person name="Johannesson H."/>
        </authorList>
    </citation>
    <scope>NUCLEOTIDE SEQUENCE</scope>
    <source>
        <strain evidence="2">CBS 626.80</strain>
    </source>
</reference>
<organism evidence="2 3">
    <name type="scientific">Pseudoneurospora amorphoporcata</name>
    <dbReference type="NCBI Taxonomy" id="241081"/>
    <lineage>
        <taxon>Eukaryota</taxon>
        <taxon>Fungi</taxon>
        <taxon>Dikarya</taxon>
        <taxon>Ascomycota</taxon>
        <taxon>Pezizomycotina</taxon>
        <taxon>Sordariomycetes</taxon>
        <taxon>Sordariomycetidae</taxon>
        <taxon>Sordariales</taxon>
        <taxon>Sordariaceae</taxon>
        <taxon>Pseudoneurospora</taxon>
    </lineage>
</organism>
<feature type="transmembrane region" description="Helical" evidence="1">
    <location>
        <begin position="362"/>
        <end position="380"/>
    </location>
</feature>
<feature type="transmembrane region" description="Helical" evidence="1">
    <location>
        <begin position="387"/>
        <end position="406"/>
    </location>
</feature>
<proteinExistence type="predicted"/>
<dbReference type="Proteomes" id="UP001303222">
    <property type="component" value="Unassembled WGS sequence"/>
</dbReference>
<feature type="transmembrane region" description="Helical" evidence="1">
    <location>
        <begin position="175"/>
        <end position="197"/>
    </location>
</feature>
<protein>
    <submittedName>
        <fullName evidence="2">Uncharacterized protein</fullName>
    </submittedName>
</protein>
<feature type="transmembrane region" description="Helical" evidence="1">
    <location>
        <begin position="241"/>
        <end position="261"/>
    </location>
</feature>
<evidence type="ECO:0000313" key="2">
    <source>
        <dbReference type="EMBL" id="KAK3949527.1"/>
    </source>
</evidence>
<evidence type="ECO:0000256" key="1">
    <source>
        <dbReference type="SAM" id="Phobius"/>
    </source>
</evidence>
<dbReference type="InterPro" id="IPR053018">
    <property type="entry name" value="Elsinochrome_Biosynth-Asso"/>
</dbReference>
<reference evidence="2" key="2">
    <citation type="submission" date="2023-06" db="EMBL/GenBank/DDBJ databases">
        <authorList>
            <consortium name="Lawrence Berkeley National Laboratory"/>
            <person name="Mondo S.J."/>
            <person name="Hensen N."/>
            <person name="Bonometti L."/>
            <person name="Westerberg I."/>
            <person name="Brannstrom I.O."/>
            <person name="Guillou S."/>
            <person name="Cros-Aarteil S."/>
            <person name="Calhoun S."/>
            <person name="Haridas S."/>
            <person name="Kuo A."/>
            <person name="Pangilinan J."/>
            <person name="Riley R."/>
            <person name="Labutti K."/>
            <person name="Andreopoulos B."/>
            <person name="Lipzen A."/>
            <person name="Chen C."/>
            <person name="Yanf M."/>
            <person name="Daum C."/>
            <person name="Ng V."/>
            <person name="Clum A."/>
            <person name="Steindorff A."/>
            <person name="Ohm R."/>
            <person name="Martin F."/>
            <person name="Silar P."/>
            <person name="Natvig D."/>
            <person name="Lalanne C."/>
            <person name="Gautier V."/>
            <person name="Ament-Velasquez S.L."/>
            <person name="Kruys A."/>
            <person name="Hutchinson M.I."/>
            <person name="Powell A.J."/>
            <person name="Barry K."/>
            <person name="Miller A.N."/>
            <person name="Grigoriev I.V."/>
            <person name="Debuchy R."/>
            <person name="Gladieux P."/>
            <person name="Thoren M.H."/>
            <person name="Johannesson H."/>
        </authorList>
    </citation>
    <scope>NUCLEOTIDE SEQUENCE</scope>
    <source>
        <strain evidence="2">CBS 626.80</strain>
    </source>
</reference>